<dbReference type="EMBL" id="JPKY01000018">
    <property type="protein sequence ID" value="KFH46503.1"/>
    <property type="molecule type" value="Genomic_DNA"/>
</dbReference>
<reference evidence="3" key="1">
    <citation type="journal article" date="2014" name="Genome Announc.">
        <title>Genome sequence and annotation of Acremonium chrysogenum, producer of the beta-lactam antibiotic cephalosporin C.</title>
        <authorList>
            <person name="Terfehr D."/>
            <person name="Dahlmann T.A."/>
            <person name="Specht T."/>
            <person name="Zadra I."/>
            <person name="Kuernsteiner H."/>
            <person name="Kueck U."/>
        </authorList>
    </citation>
    <scope>NUCLEOTIDE SEQUENCE [LARGE SCALE GENOMIC DNA]</scope>
    <source>
        <strain evidence="3">ATCC 11550 / CBS 779.69 / DSM 880 / IAM 14645 / JCM 23072 / IMI 49137</strain>
    </source>
</reference>
<evidence type="ECO:0000313" key="3">
    <source>
        <dbReference type="Proteomes" id="UP000029964"/>
    </source>
</evidence>
<evidence type="ECO:0000313" key="2">
    <source>
        <dbReference type="EMBL" id="KFH46503.1"/>
    </source>
</evidence>
<comment type="caution">
    <text evidence="2">The sequence shown here is derived from an EMBL/GenBank/DDBJ whole genome shotgun (WGS) entry which is preliminary data.</text>
</comment>
<dbReference type="AlphaFoldDB" id="A0A086TAX1"/>
<accession>A0A086TAX1</accession>
<dbReference type="Proteomes" id="UP000029964">
    <property type="component" value="Unassembled WGS sequence"/>
</dbReference>
<feature type="region of interest" description="Disordered" evidence="1">
    <location>
        <begin position="91"/>
        <end position="281"/>
    </location>
</feature>
<proteinExistence type="predicted"/>
<feature type="compositionally biased region" description="Basic residues" evidence="1">
    <location>
        <begin position="201"/>
        <end position="222"/>
    </location>
</feature>
<feature type="compositionally biased region" description="Basic and acidic residues" evidence="1">
    <location>
        <begin position="182"/>
        <end position="200"/>
    </location>
</feature>
<dbReference type="PANTHER" id="PTHR40132">
    <property type="entry name" value="PRE-MRNA-SPLICING FACTOR 38B"/>
    <property type="match status" value="1"/>
</dbReference>
<feature type="compositionally biased region" description="Basic and acidic residues" evidence="1">
    <location>
        <begin position="120"/>
        <end position="159"/>
    </location>
</feature>
<dbReference type="OrthoDB" id="2431475at2759"/>
<organism evidence="2 3">
    <name type="scientific">Hapsidospora chrysogenum (strain ATCC 11550 / CBS 779.69 / DSM 880 / IAM 14645 / JCM 23072 / IMI 49137)</name>
    <name type="common">Acremonium chrysogenum</name>
    <dbReference type="NCBI Taxonomy" id="857340"/>
    <lineage>
        <taxon>Eukaryota</taxon>
        <taxon>Fungi</taxon>
        <taxon>Dikarya</taxon>
        <taxon>Ascomycota</taxon>
        <taxon>Pezizomycotina</taxon>
        <taxon>Sordariomycetes</taxon>
        <taxon>Hypocreomycetidae</taxon>
        <taxon>Hypocreales</taxon>
        <taxon>Bionectriaceae</taxon>
        <taxon>Hapsidospora</taxon>
    </lineage>
</organism>
<protein>
    <submittedName>
        <fullName evidence="2">Uncharacterized protein</fullName>
    </submittedName>
</protein>
<dbReference type="HOGENOM" id="CLU_038073_1_0_1"/>
<gene>
    <name evidence="2" type="ORF">ACRE_026190</name>
</gene>
<name>A0A086TAX1_HAPC1</name>
<keyword evidence="3" id="KW-1185">Reference proteome</keyword>
<dbReference type="PANTHER" id="PTHR40132:SF1">
    <property type="entry name" value="PRE-MRNA-SPLICING FACTOR 38B"/>
    <property type="match status" value="1"/>
</dbReference>
<sequence>MPNDDILTDDYVAGLLAKDAKDCSLKYSAMGMDAFRSDNKKPANMPKPNTRFLRHIIKDTDTHNKNLLAKEAAESKARLEDLEHAEEAKRLKTNPNARDIRRRQMGDIHAILGGKKSRTSGREDLSNRRQDEKGRKSRDNDSRRQVPSKDKELFRSHRDSPRHRGRLVEDDEEEYKTRRHSERSSRWRRDDSADSQPDSRRRMHRRRSRDRTRSPERRRRSRSPNDDRQRHKHRNRSPIRETARPSTSGHESAEDSDPLDDLIGPMPAPQPRGRGAVAGSSGIEMRFSEAYDPKLDVQMDGDNGQDWDDAVEAFRDRQKLRQNQEQRLRAAGFSLGEIQKAQGEDDRAARDVTWSKAGEKREWDKDKVLVDDDL</sequence>
<dbReference type="STRING" id="857340.A0A086TAX1"/>
<evidence type="ECO:0000256" key="1">
    <source>
        <dbReference type="SAM" id="MobiDB-lite"/>
    </source>
</evidence>